<dbReference type="InterPro" id="IPR037079">
    <property type="entry name" value="AF2212/PG0164-like_sf"/>
</dbReference>
<organism evidence="1 2">
    <name type="scientific">Rhizobium wenxiniae</name>
    <dbReference type="NCBI Taxonomy" id="1737357"/>
    <lineage>
        <taxon>Bacteria</taxon>
        <taxon>Pseudomonadati</taxon>
        <taxon>Pseudomonadota</taxon>
        <taxon>Alphaproteobacteria</taxon>
        <taxon>Hyphomicrobiales</taxon>
        <taxon>Rhizobiaceae</taxon>
        <taxon>Rhizobium/Agrobacterium group</taxon>
        <taxon>Rhizobium</taxon>
    </lineage>
</organism>
<dbReference type="AlphaFoldDB" id="A0A7W9Y346"/>
<sequence length="99" mass="11021">MNAIHFEAEVIHWRGPAPFFFAPLPKDEADEIARLSKLLTYGWGMIPVDVTIGSAEFYTALFARDGTYLLPLKDAVRKKTGITAGDIISVSMTLRPPKR</sequence>
<dbReference type="InterPro" id="IPR015018">
    <property type="entry name" value="DUF1905"/>
</dbReference>
<comment type="caution">
    <text evidence="1">The sequence shown here is derived from an EMBL/GenBank/DDBJ whole genome shotgun (WGS) entry which is preliminary data.</text>
</comment>
<evidence type="ECO:0008006" key="3">
    <source>
        <dbReference type="Google" id="ProtNLM"/>
    </source>
</evidence>
<accession>A0A7W9Y346</accession>
<dbReference type="Gene3D" id="2.40.30.100">
    <property type="entry name" value="AF2212/PG0164-like"/>
    <property type="match status" value="1"/>
</dbReference>
<dbReference type="EMBL" id="JACHEG010000001">
    <property type="protein sequence ID" value="MBB6161134.1"/>
    <property type="molecule type" value="Genomic_DNA"/>
</dbReference>
<dbReference type="Proteomes" id="UP000547879">
    <property type="component" value="Unassembled WGS sequence"/>
</dbReference>
<keyword evidence="2" id="KW-1185">Reference proteome</keyword>
<dbReference type="Pfam" id="PF08922">
    <property type="entry name" value="DUF1905"/>
    <property type="match status" value="1"/>
</dbReference>
<evidence type="ECO:0000313" key="1">
    <source>
        <dbReference type="EMBL" id="MBB6161134.1"/>
    </source>
</evidence>
<reference evidence="1 2" key="1">
    <citation type="submission" date="2020-08" db="EMBL/GenBank/DDBJ databases">
        <title>Genomic Encyclopedia of Type Strains, Phase IV (KMG-IV): sequencing the most valuable type-strain genomes for metagenomic binning, comparative biology and taxonomic classification.</title>
        <authorList>
            <person name="Goeker M."/>
        </authorList>
    </citation>
    <scope>NUCLEOTIDE SEQUENCE [LARGE SCALE GENOMIC DNA]</scope>
    <source>
        <strain evidence="1 2">DSM 100734</strain>
    </source>
</reference>
<gene>
    <name evidence="1" type="ORF">HNQ72_000931</name>
</gene>
<name>A0A7W9Y346_9HYPH</name>
<dbReference type="SUPFAM" id="SSF141694">
    <property type="entry name" value="AF2212/PG0164-like"/>
    <property type="match status" value="1"/>
</dbReference>
<proteinExistence type="predicted"/>
<dbReference type="RefSeq" id="WP_183989954.1">
    <property type="nucleotide sequence ID" value="NZ_BMHW01000001.1"/>
</dbReference>
<evidence type="ECO:0000313" key="2">
    <source>
        <dbReference type="Proteomes" id="UP000547879"/>
    </source>
</evidence>
<protein>
    <recommendedName>
        <fullName evidence="3">DUF1905 domain-containing protein</fullName>
    </recommendedName>
</protein>